<feature type="region of interest" description="Disordered" evidence="7">
    <location>
        <begin position="720"/>
        <end position="744"/>
    </location>
</feature>
<comment type="subcellular location">
    <subcellularLocation>
        <location evidence="6">Nucleus</location>
    </subcellularLocation>
</comment>
<keyword evidence="3 5" id="KW-0863">Zinc-finger</keyword>
<dbReference type="PROSITE" id="PS50966">
    <property type="entry name" value="ZF_SWIM"/>
    <property type="match status" value="1"/>
</dbReference>
<dbReference type="PANTHER" id="PTHR31669:SF301">
    <property type="entry name" value="PROTEIN FAR1-RELATED SEQUENCE"/>
    <property type="match status" value="1"/>
</dbReference>
<dbReference type="GO" id="GO:0005634">
    <property type="term" value="C:nucleus"/>
    <property type="evidence" value="ECO:0007669"/>
    <property type="project" value="UniProtKB-SubCell"/>
</dbReference>
<dbReference type="AlphaFoldDB" id="A0AAV8QTW2"/>
<keyword evidence="10" id="KW-1185">Reference proteome</keyword>
<dbReference type="InterPro" id="IPR007527">
    <property type="entry name" value="Znf_SWIM"/>
</dbReference>
<evidence type="ECO:0000313" key="10">
    <source>
        <dbReference type="Proteomes" id="UP001222027"/>
    </source>
</evidence>
<evidence type="ECO:0000256" key="2">
    <source>
        <dbReference type="ARBA" id="ARBA00022723"/>
    </source>
</evidence>
<feature type="region of interest" description="Disordered" evidence="7">
    <location>
        <begin position="204"/>
        <end position="223"/>
    </location>
</feature>
<dbReference type="InterPro" id="IPR004330">
    <property type="entry name" value="FAR1_DNA_bnd_dom"/>
</dbReference>
<evidence type="ECO:0000256" key="5">
    <source>
        <dbReference type="PROSITE-ProRule" id="PRU00325"/>
    </source>
</evidence>
<name>A0AAV8QTW2_ENSVE</name>
<dbReference type="Proteomes" id="UP001222027">
    <property type="component" value="Unassembled WGS sequence"/>
</dbReference>
<feature type="compositionally biased region" description="Acidic residues" evidence="7">
    <location>
        <begin position="18"/>
        <end position="27"/>
    </location>
</feature>
<dbReference type="Pfam" id="PF10551">
    <property type="entry name" value="MULE"/>
    <property type="match status" value="1"/>
</dbReference>
<feature type="compositionally biased region" description="Polar residues" evidence="7">
    <location>
        <begin position="208"/>
        <end position="218"/>
    </location>
</feature>
<comment type="function">
    <text evidence="6">Putative transcription activator involved in regulating light control of development.</text>
</comment>
<dbReference type="InterPro" id="IPR006564">
    <property type="entry name" value="Znf_PMZ"/>
</dbReference>
<evidence type="ECO:0000313" key="9">
    <source>
        <dbReference type="EMBL" id="KAJ8479137.1"/>
    </source>
</evidence>
<accession>A0AAV8QTW2</accession>
<dbReference type="Pfam" id="PF04434">
    <property type="entry name" value="SWIM"/>
    <property type="match status" value="1"/>
</dbReference>
<feature type="region of interest" description="Disordered" evidence="7">
    <location>
        <begin position="1"/>
        <end position="69"/>
    </location>
</feature>
<feature type="compositionally biased region" description="Basic and acidic residues" evidence="7">
    <location>
        <begin position="48"/>
        <end position="59"/>
    </location>
</feature>
<gene>
    <name evidence="9" type="ORF">OPV22_022864</name>
</gene>
<protein>
    <recommendedName>
        <fullName evidence="6">Protein FAR1-RELATED SEQUENCE</fullName>
    </recommendedName>
</protein>
<evidence type="ECO:0000256" key="1">
    <source>
        <dbReference type="ARBA" id="ARBA00005889"/>
    </source>
</evidence>
<dbReference type="InterPro" id="IPR031052">
    <property type="entry name" value="FHY3/FAR1"/>
</dbReference>
<feature type="compositionally biased region" description="Polar residues" evidence="7">
    <location>
        <begin position="720"/>
        <end position="731"/>
    </location>
</feature>
<dbReference type="SMART" id="SM00575">
    <property type="entry name" value="ZnF_PMZ"/>
    <property type="match status" value="1"/>
</dbReference>
<dbReference type="Pfam" id="PF03101">
    <property type="entry name" value="FAR1"/>
    <property type="match status" value="1"/>
</dbReference>
<keyword evidence="4 6" id="KW-0862">Zinc</keyword>
<proteinExistence type="inferred from homology"/>
<comment type="caution">
    <text evidence="9">The sequence shown here is derived from an EMBL/GenBank/DDBJ whole genome shotgun (WGS) entry which is preliminary data.</text>
</comment>
<dbReference type="GO" id="GO:0006355">
    <property type="term" value="P:regulation of DNA-templated transcription"/>
    <property type="evidence" value="ECO:0007669"/>
    <property type="project" value="UniProtKB-UniRule"/>
</dbReference>
<organism evidence="9 10">
    <name type="scientific">Ensete ventricosum</name>
    <name type="common">Abyssinian banana</name>
    <name type="synonym">Musa ensete</name>
    <dbReference type="NCBI Taxonomy" id="4639"/>
    <lineage>
        <taxon>Eukaryota</taxon>
        <taxon>Viridiplantae</taxon>
        <taxon>Streptophyta</taxon>
        <taxon>Embryophyta</taxon>
        <taxon>Tracheophyta</taxon>
        <taxon>Spermatophyta</taxon>
        <taxon>Magnoliopsida</taxon>
        <taxon>Liliopsida</taxon>
        <taxon>Zingiberales</taxon>
        <taxon>Musaceae</taxon>
        <taxon>Ensete</taxon>
    </lineage>
</organism>
<evidence type="ECO:0000256" key="7">
    <source>
        <dbReference type="SAM" id="MobiDB-lite"/>
    </source>
</evidence>
<evidence type="ECO:0000259" key="8">
    <source>
        <dbReference type="PROSITE" id="PS50966"/>
    </source>
</evidence>
<evidence type="ECO:0000256" key="3">
    <source>
        <dbReference type="ARBA" id="ARBA00022771"/>
    </source>
</evidence>
<dbReference type="EMBL" id="JAQQAF010000006">
    <property type="protein sequence ID" value="KAJ8479137.1"/>
    <property type="molecule type" value="Genomic_DNA"/>
</dbReference>
<keyword evidence="2 6" id="KW-0479">Metal-binding</keyword>
<sequence length="913" mass="103615">MDDPSSADISNDIVIEVPVDDGDDDCGTEVNGEPPEDGEPLRGIPSDCGKDSSDNKEVITAEDNADDTEKEVQIELDEDSKGVQGDDLTPRLGMTFKTREEVCNFYKAYAMAVGFGVAVQKTSFATSGQCRRVIIACSKVGKGKTDACYKARQSAKTDCQAKIVAKAAGDGLLHLVEVNNEHNHPVNPSTARFLNCYKKMAGSRKQESVGQSNGQGSSRPDEIECEDSTKIGRLKLAKGDDEAVYQFFANMQNKDPNFFYLVDLNDHGCLRSLFWADGRCRTAYQYFGDVVCVDTTLLTEKYDLPLVLFVGMNHHGQLVLLGCSLISNETVQTYTWLFKAFLTCMLAICPNAIVTDYSKAIQSAVLDVFSGARHRLCLSSIMKKVPGKLKGHPDFKAIKRALKKAAFDSLKVDEFEKCWMKMIVDYGLESNDWLTSLYENRHMWVPAFLKNTFWAGMSVSQRGETTSTYLNGHVYPKTSLKQFFSKYDVILQSKYKKEVEADSESHKTPLLISKFFMEEQLSKLYTFNMFKKFQEELKATMYCDVLLIQMDGSLINFHVKECSFIEDGKATENKDHEVLYNADKLEIQCICGSFEFCGILCRHALSIFKFQQIFEIPSHYILGRWKKDYKRLHAVDRSLNDMQVDNVVERYDYLTMRCLHLAELGFISDDRYQVTLKLLKEVEKSLLDDGMCRDRQPRLLSFGMNSNENVQNLLLAQLGTSEGNKNSNSLQVKRRGRPPKKAKEPNMEMLARPNKEQDFLRSSLVGNEGNILHSNPTPSHLNTQRIDLMEDITTDDLSFGSHFGMHVNHQHHIGNQPRTQTHNLLQDQYDHQTIGNPRMQWIYQQILQDDQIPKAPSGRRTGTVAFNVWSHWKKKKLLVPIYTPVGVYWSKADSRIKMAVQLTISDYIKPSNL</sequence>
<feature type="domain" description="SWIM-type" evidence="8">
    <location>
        <begin position="576"/>
        <end position="612"/>
    </location>
</feature>
<dbReference type="PANTHER" id="PTHR31669">
    <property type="entry name" value="PROTEIN FAR1-RELATED SEQUENCE 10-RELATED"/>
    <property type="match status" value="1"/>
</dbReference>
<dbReference type="GO" id="GO:0008270">
    <property type="term" value="F:zinc ion binding"/>
    <property type="evidence" value="ECO:0007669"/>
    <property type="project" value="UniProtKB-UniRule"/>
</dbReference>
<evidence type="ECO:0000256" key="6">
    <source>
        <dbReference type="RuleBase" id="RU367018"/>
    </source>
</evidence>
<comment type="similarity">
    <text evidence="1 6">Belongs to the FHY3/FAR1 family.</text>
</comment>
<keyword evidence="6" id="KW-0539">Nucleus</keyword>
<dbReference type="InterPro" id="IPR018289">
    <property type="entry name" value="MULE_transposase_dom"/>
</dbReference>
<evidence type="ECO:0000256" key="4">
    <source>
        <dbReference type="ARBA" id="ARBA00022833"/>
    </source>
</evidence>
<reference evidence="9 10" key="1">
    <citation type="submission" date="2022-12" db="EMBL/GenBank/DDBJ databases">
        <title>Chromosome-scale assembly of the Ensete ventricosum genome.</title>
        <authorList>
            <person name="Dussert Y."/>
            <person name="Stocks J."/>
            <person name="Wendawek A."/>
            <person name="Woldeyes F."/>
            <person name="Nichols R.A."/>
            <person name="Borrell J.S."/>
        </authorList>
    </citation>
    <scope>NUCLEOTIDE SEQUENCE [LARGE SCALE GENOMIC DNA]</scope>
    <source>
        <strain evidence="10">cv. Maze</strain>
        <tissue evidence="9">Seeds</tissue>
    </source>
</reference>